<sequence>MVIWPPSSPRGQARQELIFMECQELCDLEKKIPPKNLGVLGSLACLAVFSTQTGLTFNFSYTHLKIPFSSMSLSKNFLDIPYAGIFAS</sequence>
<gene>
    <name evidence="1" type="ORF">LRC442</name>
</gene>
<accession>Q0W894</accession>
<evidence type="ECO:0000313" key="2">
    <source>
        <dbReference type="Proteomes" id="UP000000663"/>
    </source>
</evidence>
<dbReference type="Proteomes" id="UP000000663">
    <property type="component" value="Chromosome"/>
</dbReference>
<keyword evidence="2" id="KW-1185">Reference proteome</keyword>
<dbReference type="AlphaFoldDB" id="Q0W894"/>
<evidence type="ECO:0000313" key="1">
    <source>
        <dbReference type="EMBL" id="CAJ35399.1"/>
    </source>
</evidence>
<reference evidence="1 2" key="1">
    <citation type="journal article" date="2006" name="Science">
        <title>Genome of rice cluster I archaea -- the key methane producers in the rice rhizosphere.</title>
        <authorList>
            <person name="Erkel C."/>
            <person name="Kube M."/>
            <person name="Reinhardt R."/>
            <person name="Liesack W."/>
        </authorList>
    </citation>
    <scope>NUCLEOTIDE SEQUENCE [LARGE SCALE GENOMIC DNA]</scope>
    <source>
        <strain evidence="2">DSM 22066 / NBRC 105507 / MRE50</strain>
    </source>
</reference>
<dbReference type="STRING" id="351160.LRC442"/>
<name>Q0W894_METAR</name>
<protein>
    <submittedName>
        <fullName evidence="1">Uncharacterized protein</fullName>
    </submittedName>
</protein>
<dbReference type="EMBL" id="AM114193">
    <property type="protein sequence ID" value="CAJ35399.1"/>
    <property type="molecule type" value="Genomic_DNA"/>
</dbReference>
<organism evidence="1 2">
    <name type="scientific">Methanocella arvoryzae (strain DSM 22066 / NBRC 105507 / MRE50)</name>
    <dbReference type="NCBI Taxonomy" id="351160"/>
    <lineage>
        <taxon>Archaea</taxon>
        <taxon>Methanobacteriati</taxon>
        <taxon>Methanobacteriota</taxon>
        <taxon>Stenosarchaea group</taxon>
        <taxon>Methanomicrobia</taxon>
        <taxon>Methanocellales</taxon>
        <taxon>Methanocellaceae</taxon>
        <taxon>Methanocella</taxon>
    </lineage>
</organism>
<dbReference type="KEGG" id="rci:LRC442"/>
<proteinExistence type="predicted"/>